<sequence>MPELRRRKSITTWLILAVALLLTGIAVLWWDGQQEVVLYDGSYEALEVGTELYFGPSPATFIGWVLALLGVGAFGVIFGLVLRQIARFKTWILITGLLLLVAGLCVLIWDYNQVRSFGWVAYAPLSKADFAPQSAASILGKFGLVAGAFLAASYFGLRRGALPAAPATKN</sequence>
<dbReference type="KEGG" id="gey:QMQ05_08685"/>
<dbReference type="Proteomes" id="UP001486888">
    <property type="component" value="Chromosome"/>
</dbReference>
<gene>
    <name evidence="2" type="ORF">QMQ05_08685</name>
</gene>
<feature type="transmembrane region" description="Helical" evidence="1">
    <location>
        <begin position="12"/>
        <end position="30"/>
    </location>
</feature>
<proteinExistence type="predicted"/>
<feature type="transmembrane region" description="Helical" evidence="1">
    <location>
        <begin position="61"/>
        <end position="82"/>
    </location>
</feature>
<name>A0AAU6W9G8_9MICC</name>
<evidence type="ECO:0000313" key="3">
    <source>
        <dbReference type="Proteomes" id="UP001486888"/>
    </source>
</evidence>
<dbReference type="AlphaFoldDB" id="A0AAU6W9G8"/>
<feature type="transmembrane region" description="Helical" evidence="1">
    <location>
        <begin position="91"/>
        <end position="109"/>
    </location>
</feature>
<dbReference type="RefSeq" id="WP_345469274.1">
    <property type="nucleotide sequence ID" value="NZ_CP125942.1"/>
</dbReference>
<evidence type="ECO:0000313" key="2">
    <source>
        <dbReference type="EMBL" id="XAO44462.1"/>
    </source>
</evidence>
<keyword evidence="1" id="KW-0472">Membrane</keyword>
<keyword evidence="1" id="KW-0812">Transmembrane</keyword>
<dbReference type="EMBL" id="CP125942">
    <property type="protein sequence ID" value="XAO44462.1"/>
    <property type="molecule type" value="Genomic_DNA"/>
</dbReference>
<evidence type="ECO:0000256" key="1">
    <source>
        <dbReference type="SAM" id="Phobius"/>
    </source>
</evidence>
<keyword evidence="1" id="KW-1133">Transmembrane helix</keyword>
<accession>A0AAU6W9G8</accession>
<reference evidence="2 3" key="1">
    <citation type="submission" date="2023-05" db="EMBL/GenBank/DDBJ databases">
        <title>Glutamicibacter sp. B1, complete genome.</title>
        <authorList>
            <person name="Long Y.H."/>
            <person name="Fang T."/>
            <person name="Li X.Y."/>
        </authorList>
    </citation>
    <scope>NUCLEOTIDE SEQUENCE [LARGE SCALE GENOMIC DNA]</scope>
    <source>
        <strain evidence="2 3">B1</strain>
    </source>
</reference>
<keyword evidence="3" id="KW-1185">Reference proteome</keyword>
<feature type="transmembrane region" description="Helical" evidence="1">
    <location>
        <begin position="135"/>
        <end position="157"/>
    </location>
</feature>
<protein>
    <submittedName>
        <fullName evidence="2">Uncharacterized protein</fullName>
    </submittedName>
</protein>
<organism evidence="2 3">
    <name type="scientific">Glutamicibacter ectropisis</name>
    <dbReference type="NCBI Taxonomy" id="3046593"/>
    <lineage>
        <taxon>Bacteria</taxon>
        <taxon>Bacillati</taxon>
        <taxon>Actinomycetota</taxon>
        <taxon>Actinomycetes</taxon>
        <taxon>Micrococcales</taxon>
        <taxon>Micrococcaceae</taxon>
        <taxon>Glutamicibacter</taxon>
    </lineage>
</organism>